<dbReference type="Proteomes" id="UP000719412">
    <property type="component" value="Unassembled WGS sequence"/>
</dbReference>
<accession>A0A8J6LF01</accession>
<proteinExistence type="predicted"/>
<evidence type="ECO:0000313" key="2">
    <source>
        <dbReference type="EMBL" id="KAH0816968.1"/>
    </source>
</evidence>
<name>A0A8J6LF01_TENMO</name>
<dbReference type="AlphaFoldDB" id="A0A8J6LF01"/>
<evidence type="ECO:0000256" key="1">
    <source>
        <dbReference type="SAM" id="MobiDB-lite"/>
    </source>
</evidence>
<dbReference type="EMBL" id="JABDTM020020565">
    <property type="protein sequence ID" value="KAH0816968.1"/>
    <property type="molecule type" value="Genomic_DNA"/>
</dbReference>
<feature type="compositionally biased region" description="Basic and acidic residues" evidence="1">
    <location>
        <begin position="33"/>
        <end position="54"/>
    </location>
</feature>
<reference evidence="2" key="2">
    <citation type="submission" date="2021-08" db="EMBL/GenBank/DDBJ databases">
        <authorList>
            <person name="Eriksson T."/>
        </authorList>
    </citation>
    <scope>NUCLEOTIDE SEQUENCE</scope>
    <source>
        <strain evidence="2">Stoneville</strain>
        <tissue evidence="2">Whole head</tissue>
    </source>
</reference>
<reference evidence="2" key="1">
    <citation type="journal article" date="2020" name="J Insects Food Feed">
        <title>The yellow mealworm (Tenebrio molitor) genome: a resource for the emerging insects as food and feed industry.</title>
        <authorList>
            <person name="Eriksson T."/>
            <person name="Andere A."/>
            <person name="Kelstrup H."/>
            <person name="Emery V."/>
            <person name="Picard C."/>
        </authorList>
    </citation>
    <scope>NUCLEOTIDE SEQUENCE</scope>
    <source>
        <strain evidence="2">Stoneville</strain>
        <tissue evidence="2">Whole head</tissue>
    </source>
</reference>
<feature type="region of interest" description="Disordered" evidence="1">
    <location>
        <begin position="30"/>
        <end position="78"/>
    </location>
</feature>
<keyword evidence="3" id="KW-1185">Reference proteome</keyword>
<organism evidence="2 3">
    <name type="scientific">Tenebrio molitor</name>
    <name type="common">Yellow mealworm beetle</name>
    <dbReference type="NCBI Taxonomy" id="7067"/>
    <lineage>
        <taxon>Eukaryota</taxon>
        <taxon>Metazoa</taxon>
        <taxon>Ecdysozoa</taxon>
        <taxon>Arthropoda</taxon>
        <taxon>Hexapoda</taxon>
        <taxon>Insecta</taxon>
        <taxon>Pterygota</taxon>
        <taxon>Neoptera</taxon>
        <taxon>Endopterygota</taxon>
        <taxon>Coleoptera</taxon>
        <taxon>Polyphaga</taxon>
        <taxon>Cucujiformia</taxon>
        <taxon>Tenebrionidae</taxon>
        <taxon>Tenebrio</taxon>
    </lineage>
</organism>
<protein>
    <submittedName>
        <fullName evidence="2">Uncharacterized protein</fullName>
    </submittedName>
</protein>
<gene>
    <name evidence="2" type="ORF">GEV33_005823</name>
</gene>
<evidence type="ECO:0000313" key="3">
    <source>
        <dbReference type="Proteomes" id="UP000719412"/>
    </source>
</evidence>
<sequence length="191" mass="22018">MKQTSNATPSVKKRKKVAAGAEVITANEVLSRLAKDKEEKDKKETKKRGKEATKIPKMTKKRQQQTFVSSSSEEEMVEPEFIDTDDDLDPEVFENDESETDINEIAVGRWVIIQYNSKKSTRHYIGQIKSRAGCEWNVGFLKHTKNNSFTWPQIEDTDVIMDENIIRVLPEPIKDRRGHIIFNTQFDGLFL</sequence>
<comment type="caution">
    <text evidence="2">The sequence shown here is derived from an EMBL/GenBank/DDBJ whole genome shotgun (WGS) entry which is preliminary data.</text>
</comment>